<reference evidence="5" key="1">
    <citation type="submission" date="2017-06" db="EMBL/GenBank/DDBJ databases">
        <authorList>
            <person name="Varghese N."/>
            <person name="Submissions S."/>
        </authorList>
    </citation>
    <scope>NUCLEOTIDE SEQUENCE [LARGE SCALE GENOMIC DNA]</scope>
    <source>
        <strain evidence="5">ANC 5114</strain>
    </source>
</reference>
<dbReference type="PANTHER" id="PTHR10509">
    <property type="entry name" value="O-METHYLTRANSFERASE-RELATED"/>
    <property type="match status" value="1"/>
</dbReference>
<dbReference type="GO" id="GO:0008757">
    <property type="term" value="F:S-adenosylmethionine-dependent methyltransferase activity"/>
    <property type="evidence" value="ECO:0007669"/>
    <property type="project" value="TreeGrafter"/>
</dbReference>
<dbReference type="OrthoDB" id="9799672at2"/>
<dbReference type="GO" id="GO:0032259">
    <property type="term" value="P:methylation"/>
    <property type="evidence" value="ECO:0007669"/>
    <property type="project" value="UniProtKB-KW"/>
</dbReference>
<name>A0A217EEJ7_9GAMM</name>
<proteinExistence type="predicted"/>
<evidence type="ECO:0000256" key="2">
    <source>
        <dbReference type="ARBA" id="ARBA00022679"/>
    </source>
</evidence>
<dbReference type="Pfam" id="PF01596">
    <property type="entry name" value="Methyltransf_3"/>
    <property type="match status" value="1"/>
</dbReference>
<dbReference type="InterPro" id="IPR029063">
    <property type="entry name" value="SAM-dependent_MTases_sf"/>
</dbReference>
<dbReference type="Proteomes" id="UP000243463">
    <property type="component" value="Unassembled WGS sequence"/>
</dbReference>
<dbReference type="InterPro" id="IPR050362">
    <property type="entry name" value="Cation-dep_OMT"/>
</dbReference>
<evidence type="ECO:0000313" key="4">
    <source>
        <dbReference type="EMBL" id="SNQ28702.1"/>
    </source>
</evidence>
<protein>
    <submittedName>
        <fullName evidence="4">Predicted O-methyltransferase YrrM</fullName>
    </submittedName>
</protein>
<dbReference type="AlphaFoldDB" id="A0A217EEJ7"/>
<dbReference type="GO" id="GO:0008171">
    <property type="term" value="F:O-methyltransferase activity"/>
    <property type="evidence" value="ECO:0007669"/>
    <property type="project" value="InterPro"/>
</dbReference>
<accession>A0A217EEJ7</accession>
<dbReference type="Gene3D" id="3.40.50.150">
    <property type="entry name" value="Vaccinia Virus protein VP39"/>
    <property type="match status" value="1"/>
</dbReference>
<dbReference type="EMBL" id="FZLN01000001">
    <property type="protein sequence ID" value="SNQ28702.1"/>
    <property type="molecule type" value="Genomic_DNA"/>
</dbReference>
<dbReference type="InterPro" id="IPR002935">
    <property type="entry name" value="SAM_O-MeTrfase"/>
</dbReference>
<keyword evidence="2 4" id="KW-0808">Transferase</keyword>
<dbReference type="RefSeq" id="WP_088822734.1">
    <property type="nucleotide sequence ID" value="NZ_FZLN01000001.1"/>
</dbReference>
<evidence type="ECO:0000313" key="5">
    <source>
        <dbReference type="Proteomes" id="UP000243463"/>
    </source>
</evidence>
<sequence length="221" mass="24405">MQTLWSDLDHYIESHLLPSDPALDQIIDNTNQHGLSNHLAVAPNQGMLLQMLIQMNRCKRVLELGTFAGYSTIWLAKGLPQDGYLLTIEGRESHALVAKANIEQAHIDTHIDLKMGMAADVLNALPVDTAPFDFIFIDADKGSYPEYLELTLKFSRSGSIIVLDNVIRNGDILDPHNHKPSITGIRQTFEALKNHERIASCTALQTVGSKGHDGFAIAIVK</sequence>
<keyword evidence="5" id="KW-1185">Reference proteome</keyword>
<dbReference type="SUPFAM" id="SSF53335">
    <property type="entry name" value="S-adenosyl-L-methionine-dependent methyltransferases"/>
    <property type="match status" value="1"/>
</dbReference>
<evidence type="ECO:0000256" key="3">
    <source>
        <dbReference type="ARBA" id="ARBA00022691"/>
    </source>
</evidence>
<gene>
    <name evidence="4" type="ORF">SAMN05444584_0627</name>
</gene>
<evidence type="ECO:0000256" key="1">
    <source>
        <dbReference type="ARBA" id="ARBA00022603"/>
    </source>
</evidence>
<keyword evidence="3" id="KW-0949">S-adenosyl-L-methionine</keyword>
<dbReference type="PROSITE" id="PS51682">
    <property type="entry name" value="SAM_OMT_I"/>
    <property type="match status" value="1"/>
</dbReference>
<dbReference type="PANTHER" id="PTHR10509:SF14">
    <property type="entry name" value="CAFFEOYL-COA O-METHYLTRANSFERASE 3-RELATED"/>
    <property type="match status" value="1"/>
</dbReference>
<organism evidence="4 5">
    <name type="scientific">Acinetobacter apis</name>
    <dbReference type="NCBI Taxonomy" id="1229165"/>
    <lineage>
        <taxon>Bacteria</taxon>
        <taxon>Pseudomonadati</taxon>
        <taxon>Pseudomonadota</taxon>
        <taxon>Gammaproteobacteria</taxon>
        <taxon>Moraxellales</taxon>
        <taxon>Moraxellaceae</taxon>
        <taxon>Acinetobacter</taxon>
    </lineage>
</organism>
<keyword evidence="1 4" id="KW-0489">Methyltransferase</keyword>